<dbReference type="PANTHER" id="PTHR18937">
    <property type="entry name" value="STRUCTURAL MAINTENANCE OF CHROMOSOMES SMC FAMILY MEMBER"/>
    <property type="match status" value="1"/>
</dbReference>
<keyword evidence="3" id="KW-0539">Nucleus</keyword>
<keyword evidence="4" id="KW-0131">Cell cycle</keyword>
<evidence type="ECO:0000256" key="1">
    <source>
        <dbReference type="ARBA" id="ARBA00022618"/>
    </source>
</evidence>
<organism evidence="7 8">
    <name type="scientific">Jimgerdemannia flammicorona</name>
    <dbReference type="NCBI Taxonomy" id="994334"/>
    <lineage>
        <taxon>Eukaryota</taxon>
        <taxon>Fungi</taxon>
        <taxon>Fungi incertae sedis</taxon>
        <taxon>Mucoromycota</taxon>
        <taxon>Mucoromycotina</taxon>
        <taxon>Endogonomycetes</taxon>
        <taxon>Endogonales</taxon>
        <taxon>Endogonaceae</taxon>
        <taxon>Jimgerdemannia</taxon>
    </lineage>
</organism>
<feature type="coiled-coil region" evidence="5">
    <location>
        <begin position="4"/>
        <end position="59"/>
    </location>
</feature>
<evidence type="ECO:0000256" key="2">
    <source>
        <dbReference type="ARBA" id="ARBA00022776"/>
    </source>
</evidence>
<comment type="caution">
    <text evidence="7">The sequence shown here is derived from an EMBL/GenBank/DDBJ whole genome shotgun (WGS) entry which is preliminary data.</text>
</comment>
<dbReference type="GO" id="GO:0007062">
    <property type="term" value="P:sister chromatid cohesion"/>
    <property type="evidence" value="ECO:0007669"/>
    <property type="project" value="TreeGrafter"/>
</dbReference>
<feature type="non-terminal residue" evidence="7">
    <location>
        <position position="1"/>
    </location>
</feature>
<evidence type="ECO:0000313" key="7">
    <source>
        <dbReference type="EMBL" id="RUS31130.1"/>
    </source>
</evidence>
<dbReference type="GO" id="GO:0008278">
    <property type="term" value="C:cohesin complex"/>
    <property type="evidence" value="ECO:0007669"/>
    <property type="project" value="TreeGrafter"/>
</dbReference>
<protein>
    <submittedName>
        <fullName evidence="7">Uncharacterized protein</fullName>
    </submittedName>
</protein>
<keyword evidence="5" id="KW-0175">Coiled coil</keyword>
<feature type="compositionally biased region" description="Basic and acidic residues" evidence="6">
    <location>
        <begin position="239"/>
        <end position="251"/>
    </location>
</feature>
<dbReference type="GO" id="GO:0005634">
    <property type="term" value="C:nucleus"/>
    <property type="evidence" value="ECO:0007669"/>
    <property type="project" value="TreeGrafter"/>
</dbReference>
<evidence type="ECO:0000256" key="4">
    <source>
        <dbReference type="ARBA" id="ARBA00023306"/>
    </source>
</evidence>
<evidence type="ECO:0000256" key="3">
    <source>
        <dbReference type="ARBA" id="ARBA00023242"/>
    </source>
</evidence>
<feature type="region of interest" description="Disordered" evidence="6">
    <location>
        <begin position="235"/>
        <end position="260"/>
    </location>
</feature>
<keyword evidence="2" id="KW-0498">Mitosis</keyword>
<dbReference type="GO" id="GO:0051301">
    <property type="term" value="P:cell division"/>
    <property type="evidence" value="ECO:0007669"/>
    <property type="project" value="UniProtKB-KW"/>
</dbReference>
<sequence length="260" mass="29268">RPALVNIEEKIAHLTRKIKQSQENLARVQRDHDHQRTSVTDLEAELAKVNKAAEQYEASLGGNANKKGPTLGDNELTEYNKNTSPVSNLSLVPHPHPPLTSSLLPTRKEEVNIKTVNEKQQVSNLRRKHKTDAESAARMKERLDDLGNRQKRLQEEEASLIEHKEKVNTYVTSLVQELEKSKKELETMVADRKRVQYVVNLFLFARGCHGWEFVEYTFVTYEPLSTTVSHRISSQAKGARAEREAAGHTEQTDAGAGGPA</sequence>
<dbReference type="AlphaFoldDB" id="A0A433QMX7"/>
<evidence type="ECO:0000313" key="8">
    <source>
        <dbReference type="Proteomes" id="UP000274822"/>
    </source>
</evidence>
<dbReference type="GO" id="GO:0003677">
    <property type="term" value="F:DNA binding"/>
    <property type="evidence" value="ECO:0007669"/>
    <property type="project" value="TreeGrafter"/>
</dbReference>
<evidence type="ECO:0000256" key="6">
    <source>
        <dbReference type="SAM" id="MobiDB-lite"/>
    </source>
</evidence>
<name>A0A433QMX7_9FUNG</name>
<feature type="coiled-coil region" evidence="5">
    <location>
        <begin position="136"/>
        <end position="195"/>
    </location>
</feature>
<keyword evidence="8" id="KW-1185">Reference proteome</keyword>
<dbReference type="Proteomes" id="UP000274822">
    <property type="component" value="Unassembled WGS sequence"/>
</dbReference>
<evidence type="ECO:0000256" key="5">
    <source>
        <dbReference type="SAM" id="Coils"/>
    </source>
</evidence>
<accession>A0A433QMX7</accession>
<reference evidence="7 8" key="1">
    <citation type="journal article" date="2018" name="New Phytol.">
        <title>Phylogenomics of Endogonaceae and evolution of mycorrhizas within Mucoromycota.</title>
        <authorList>
            <person name="Chang Y."/>
            <person name="Desiro A."/>
            <person name="Na H."/>
            <person name="Sandor L."/>
            <person name="Lipzen A."/>
            <person name="Clum A."/>
            <person name="Barry K."/>
            <person name="Grigoriev I.V."/>
            <person name="Martin F.M."/>
            <person name="Stajich J.E."/>
            <person name="Smith M.E."/>
            <person name="Bonito G."/>
            <person name="Spatafora J.W."/>
        </authorList>
    </citation>
    <scope>NUCLEOTIDE SEQUENCE [LARGE SCALE GENOMIC DNA]</scope>
    <source>
        <strain evidence="7 8">AD002</strain>
    </source>
</reference>
<proteinExistence type="predicted"/>
<dbReference type="EMBL" id="RBNJ01003262">
    <property type="protein sequence ID" value="RUS31130.1"/>
    <property type="molecule type" value="Genomic_DNA"/>
</dbReference>
<dbReference type="PANTHER" id="PTHR18937:SF12">
    <property type="entry name" value="STRUCTURAL MAINTENANCE OF CHROMOSOMES PROTEIN"/>
    <property type="match status" value="1"/>
</dbReference>
<keyword evidence="1" id="KW-0132">Cell division</keyword>
<gene>
    <name evidence="7" type="ORF">BC938DRAFT_478411</name>
</gene>